<dbReference type="InterPro" id="IPR002575">
    <property type="entry name" value="Aminoglycoside_PTrfase"/>
</dbReference>
<dbReference type="PROSITE" id="PS51462">
    <property type="entry name" value="NUDIX"/>
    <property type="match status" value="1"/>
</dbReference>
<keyword evidence="5" id="KW-0808">Transferase</keyword>
<dbReference type="InterPro" id="IPR000086">
    <property type="entry name" value="NUDIX_hydrolase_dom"/>
</dbReference>
<dbReference type="Gene3D" id="3.90.79.10">
    <property type="entry name" value="Nucleoside Triphosphate Pyrophosphohydrolase"/>
    <property type="match status" value="1"/>
</dbReference>
<dbReference type="CDD" id="cd04683">
    <property type="entry name" value="NUDIX_Hydrolase"/>
    <property type="match status" value="1"/>
</dbReference>
<keyword evidence="6" id="KW-1185">Reference proteome</keyword>
<comment type="caution">
    <text evidence="5">The sequence shown here is derived from an EMBL/GenBank/DDBJ whole genome shotgun (WGS) entry which is preliminary data.</text>
</comment>
<dbReference type="Proteomes" id="UP000585836">
    <property type="component" value="Unassembled WGS sequence"/>
</dbReference>
<evidence type="ECO:0000256" key="1">
    <source>
        <dbReference type="ARBA" id="ARBA00001946"/>
    </source>
</evidence>
<dbReference type="Pfam" id="PF00293">
    <property type="entry name" value="NUDIX"/>
    <property type="match status" value="1"/>
</dbReference>
<proteinExistence type="predicted"/>
<dbReference type="Pfam" id="PF01636">
    <property type="entry name" value="APH"/>
    <property type="match status" value="1"/>
</dbReference>
<dbReference type="AlphaFoldDB" id="A0A7W9PQV7"/>
<dbReference type="RefSeq" id="WP_308288301.1">
    <property type="nucleotide sequence ID" value="NZ_JACHJK010000002.1"/>
</dbReference>
<dbReference type="InterPro" id="IPR011009">
    <property type="entry name" value="Kinase-like_dom_sf"/>
</dbReference>
<dbReference type="EMBL" id="JACHJK010000002">
    <property type="protein sequence ID" value="MBB5925753.1"/>
    <property type="molecule type" value="Genomic_DNA"/>
</dbReference>
<dbReference type="PANTHER" id="PTHR43046">
    <property type="entry name" value="GDP-MANNOSE MANNOSYL HYDROLASE"/>
    <property type="match status" value="1"/>
</dbReference>
<evidence type="ECO:0000259" key="4">
    <source>
        <dbReference type="PROSITE" id="PS51462"/>
    </source>
</evidence>
<evidence type="ECO:0000313" key="6">
    <source>
        <dbReference type="Proteomes" id="UP000585836"/>
    </source>
</evidence>
<dbReference type="SUPFAM" id="SSF56112">
    <property type="entry name" value="Protein kinase-like (PK-like)"/>
    <property type="match status" value="1"/>
</dbReference>
<keyword evidence="2" id="KW-0378">Hydrolase</keyword>
<evidence type="ECO:0000256" key="2">
    <source>
        <dbReference type="ARBA" id="ARBA00022801"/>
    </source>
</evidence>
<dbReference type="GO" id="GO:0016787">
    <property type="term" value="F:hydrolase activity"/>
    <property type="evidence" value="ECO:0007669"/>
    <property type="project" value="UniProtKB-KW"/>
</dbReference>
<dbReference type="GO" id="GO:0016740">
    <property type="term" value="F:transferase activity"/>
    <property type="evidence" value="ECO:0007669"/>
    <property type="project" value="UniProtKB-KW"/>
</dbReference>
<organism evidence="5 6">
    <name type="scientific">Streptomyces echinatus</name>
    <dbReference type="NCBI Taxonomy" id="67293"/>
    <lineage>
        <taxon>Bacteria</taxon>
        <taxon>Bacillati</taxon>
        <taxon>Actinomycetota</taxon>
        <taxon>Actinomycetes</taxon>
        <taxon>Kitasatosporales</taxon>
        <taxon>Streptomycetaceae</taxon>
        <taxon>Streptomyces</taxon>
    </lineage>
</organism>
<dbReference type="SUPFAM" id="SSF55811">
    <property type="entry name" value="Nudix"/>
    <property type="match status" value="1"/>
</dbReference>
<protein>
    <submittedName>
        <fullName evidence="5">8-oxo-dGTP pyrophosphatase MutT (NUDIX family)/aminoglycoside phosphotransferase</fullName>
    </submittedName>
</protein>
<feature type="region of interest" description="Disordered" evidence="3">
    <location>
        <begin position="313"/>
        <end position="333"/>
    </location>
</feature>
<reference evidence="5 6" key="1">
    <citation type="submission" date="2020-08" db="EMBL/GenBank/DDBJ databases">
        <title>Genomic Encyclopedia of Type Strains, Phase III (KMG-III): the genomes of soil and plant-associated and newly described type strains.</title>
        <authorList>
            <person name="Whitman W."/>
        </authorList>
    </citation>
    <scope>NUCLEOTIDE SEQUENCE [LARGE SCALE GENOMIC DNA]</scope>
    <source>
        <strain evidence="5 6">CECT 3313</strain>
    </source>
</reference>
<name>A0A7W9PQV7_9ACTN</name>
<evidence type="ECO:0000313" key="5">
    <source>
        <dbReference type="EMBL" id="MBB5925753.1"/>
    </source>
</evidence>
<accession>A0A7W9PQV7</accession>
<sequence length="490" mass="53759">MRELTSAGTPATRTARERHREPLDVHLILRRETAGGPEVLMTRRAGAVYAAGLWHLPSGHLDGPHEDVVTALLREAREETGVVIDPADVRAAVTVHHRGPGGRSRTGYFFEVRRWRGDPRIAEPEVCDAMDWVRLDSLPAGTVAYCRAGLDAYTSGARLAVHFQRPRDEIAYDPATDRLRIVPGADGDPPSRVPEPDVREFAERAVGRISRWTDVGWARAGSRVWRARGTHGGTWYVKVHQNDRVHAREVRAYRTWALSLGSAAPRLVAPDDRLRAVVVTAVPGRPLYGAVLSPAEGRTVFRTLGALARRIHDSAPARPAPTATDPTAAGPVETRADRRLAAARPHLRPGDEEFVRELLERATTLPPPEWVETHGDFQLRNLLRADDGSVAVIDFERSEPGPATRDLVRLDDAWTGRPDLSEAFFDGYGRQPTEAEAERLTADSALDALSGIGFGTAHGDPELVERGRRTLARLRAAAGGPWPWRPGGGR</sequence>
<feature type="compositionally biased region" description="Low complexity" evidence="3">
    <location>
        <begin position="316"/>
        <end position="331"/>
    </location>
</feature>
<dbReference type="PANTHER" id="PTHR43046:SF16">
    <property type="entry name" value="ADP-RIBOSE PYROPHOSPHATASE YJHB-RELATED"/>
    <property type="match status" value="1"/>
</dbReference>
<gene>
    <name evidence="5" type="ORF">FHS34_001207</name>
</gene>
<feature type="domain" description="Nudix hydrolase" evidence="4">
    <location>
        <begin position="20"/>
        <end position="159"/>
    </location>
</feature>
<comment type="cofactor">
    <cofactor evidence="1">
        <name>Mg(2+)</name>
        <dbReference type="ChEBI" id="CHEBI:18420"/>
    </cofactor>
</comment>
<dbReference type="InterPro" id="IPR015797">
    <property type="entry name" value="NUDIX_hydrolase-like_dom_sf"/>
</dbReference>
<evidence type="ECO:0000256" key="3">
    <source>
        <dbReference type="SAM" id="MobiDB-lite"/>
    </source>
</evidence>
<dbReference type="Gene3D" id="3.90.1200.10">
    <property type="match status" value="1"/>
</dbReference>